<gene>
    <name evidence="1" type="ORF">GKC49_23780</name>
</gene>
<dbReference type="AlphaFoldDB" id="A0A7X2SXT1"/>
<feature type="non-terminal residue" evidence="1">
    <location>
        <position position="60"/>
    </location>
</feature>
<dbReference type="Proteomes" id="UP000461948">
    <property type="component" value="Unassembled WGS sequence"/>
</dbReference>
<reference evidence="1 2" key="1">
    <citation type="submission" date="2019-11" db="EMBL/GenBank/DDBJ databases">
        <title>Draft Genome Sequence of Plant Growth-Promoting Rhizosphere-Associated Bacteria.</title>
        <authorList>
            <person name="Vasilyev I.Y."/>
            <person name="Radchenko V."/>
            <person name="Ilnitskaya E.V."/>
        </authorList>
    </citation>
    <scope>NUCLEOTIDE SEQUENCE [LARGE SCALE GENOMIC DNA]</scope>
    <source>
        <strain evidence="1 2">VRA_MhP_f</strain>
    </source>
</reference>
<evidence type="ECO:0000313" key="1">
    <source>
        <dbReference type="EMBL" id="MSE18003.1"/>
    </source>
</evidence>
<evidence type="ECO:0000313" key="2">
    <source>
        <dbReference type="Proteomes" id="UP000461948"/>
    </source>
</evidence>
<organism evidence="1 2">
    <name type="scientific">Enterobacter agglomerans</name>
    <name type="common">Erwinia herbicola</name>
    <name type="synonym">Pantoea agglomerans</name>
    <dbReference type="NCBI Taxonomy" id="549"/>
    <lineage>
        <taxon>Bacteria</taxon>
        <taxon>Pseudomonadati</taxon>
        <taxon>Pseudomonadota</taxon>
        <taxon>Gammaproteobacteria</taxon>
        <taxon>Enterobacterales</taxon>
        <taxon>Erwiniaceae</taxon>
        <taxon>Pantoea</taxon>
        <taxon>Pantoea agglomerans group</taxon>
    </lineage>
</organism>
<comment type="caution">
    <text evidence="1">The sequence shown here is derived from an EMBL/GenBank/DDBJ whole genome shotgun (WGS) entry which is preliminary data.</text>
</comment>
<keyword evidence="1" id="KW-0808">Transferase</keyword>
<dbReference type="GO" id="GO:0016740">
    <property type="term" value="F:transferase activity"/>
    <property type="evidence" value="ECO:0007669"/>
    <property type="project" value="UniProtKB-KW"/>
</dbReference>
<protein>
    <submittedName>
        <fullName evidence="1">Undecaprenyl-phosphate alpha-N-acetylglucosaminyl 1-phosphate transferase</fullName>
    </submittedName>
</protein>
<name>A0A7X2SXT1_ENTAG</name>
<proteinExistence type="predicted"/>
<accession>A0A7X2SXT1</accession>
<sequence>MNLLTMSTELGLIFLFSLAFLFFARKAAKKIGLVDKPNSRKRHHGAIPLVGGISVFAGIC</sequence>
<dbReference type="EMBL" id="WKLC01001511">
    <property type="protein sequence ID" value="MSE18003.1"/>
    <property type="molecule type" value="Genomic_DNA"/>
</dbReference>